<dbReference type="SFLD" id="SFLDG01094">
    <property type="entry name" value="Uncharacterised_Radical_SAM_Su"/>
    <property type="match status" value="1"/>
</dbReference>
<dbReference type="OrthoDB" id="9782387at2"/>
<dbReference type="KEGG" id="cei:CEPID_01665"/>
<feature type="domain" description="Radical SAM core" evidence="5">
    <location>
        <begin position="37"/>
        <end position="180"/>
    </location>
</feature>
<dbReference type="Pfam" id="PF04055">
    <property type="entry name" value="Radical_SAM"/>
    <property type="match status" value="1"/>
</dbReference>
<dbReference type="PANTHER" id="PTHR11228:SF27">
    <property type="entry name" value="GLYCYL-RADICAL ENZYME ACTIVATING ENZYME MJ1227-RELATED"/>
    <property type="match status" value="1"/>
</dbReference>
<dbReference type="AlphaFoldDB" id="A0A0G3GRQ7"/>
<evidence type="ECO:0000313" key="6">
    <source>
        <dbReference type="EMBL" id="AKK02218.1"/>
    </source>
</evidence>
<name>A0A0G3GRQ7_9CORY</name>
<dbReference type="InterPro" id="IPR012840">
    <property type="entry name" value="NrdG2"/>
</dbReference>
<gene>
    <name evidence="6" type="ORF">CEPID_01665</name>
</gene>
<dbReference type="Gene3D" id="3.20.20.70">
    <property type="entry name" value="Aldolase class I"/>
    <property type="match status" value="1"/>
</dbReference>
<accession>A0A0G3GRQ7</accession>
<dbReference type="EMBL" id="CP011541">
    <property type="protein sequence ID" value="AKK02218.1"/>
    <property type="molecule type" value="Genomic_DNA"/>
</dbReference>
<dbReference type="GO" id="GO:0046872">
    <property type="term" value="F:metal ion binding"/>
    <property type="evidence" value="ECO:0007669"/>
    <property type="project" value="UniProtKB-KW"/>
</dbReference>
<sequence length="222" mass="23267">MNAPTSRCNTTAQQLPLAGIIAFSPTDWPGKLVATAFTQGCPLACCYCHNPSLQETCPGTVAFTELTNLLAQRHGLLDGAVISGGEPLMHAALGAAIAEIHRIGFPVGLHTSGYAPNRLAALLNSPDSAPDWVGLDIKGLPETMQAITGCAPRAARGPWDCLRLLSDAGVDTQVRTTVWPRSEVAEQVDLLTAKVAAFGAELVVQQARNVDSAGRYLGATPQ</sequence>
<proteinExistence type="predicted"/>
<dbReference type="RefSeq" id="WP_047239476.1">
    <property type="nucleotide sequence ID" value="NZ_CP011541.1"/>
</dbReference>
<reference evidence="6 7" key="1">
    <citation type="submission" date="2015-05" db="EMBL/GenBank/DDBJ databases">
        <title>Complete genome sequence of Corynebacterium epidermidicanis DSM 45586, isolated from the skin of a dog suffering from pruritus.</title>
        <authorList>
            <person name="Ruckert C."/>
            <person name="Albersmeier A."/>
            <person name="Winkler A."/>
            <person name="Tauch A."/>
        </authorList>
    </citation>
    <scope>NUCLEOTIDE SEQUENCE [LARGE SCALE GENOMIC DNA]</scope>
    <source>
        <strain evidence="6 7">DSM 45586</strain>
    </source>
</reference>
<keyword evidence="3" id="KW-0408">Iron</keyword>
<dbReference type="GO" id="GO:0043365">
    <property type="term" value="F:[formate-C-acetyltransferase]-activating enzyme activity"/>
    <property type="evidence" value="ECO:0007669"/>
    <property type="project" value="UniProtKB-EC"/>
</dbReference>
<keyword evidence="2" id="KW-0479">Metal-binding</keyword>
<dbReference type="InterPro" id="IPR058240">
    <property type="entry name" value="rSAM_sf"/>
</dbReference>
<dbReference type="SUPFAM" id="SSF102114">
    <property type="entry name" value="Radical SAM enzymes"/>
    <property type="match status" value="1"/>
</dbReference>
<dbReference type="Proteomes" id="UP000035368">
    <property type="component" value="Chromosome"/>
</dbReference>
<dbReference type="SFLD" id="SFLDS00029">
    <property type="entry name" value="Radical_SAM"/>
    <property type="match status" value="1"/>
</dbReference>
<dbReference type="InterPro" id="IPR050377">
    <property type="entry name" value="Radical_SAM_PqqE_MftC-like"/>
</dbReference>
<dbReference type="InterPro" id="IPR013785">
    <property type="entry name" value="Aldolase_TIM"/>
</dbReference>
<dbReference type="PATRIC" id="fig|1050174.4.peg.339"/>
<dbReference type="EC" id="1.97.1.4" evidence="6"/>
<protein>
    <submittedName>
        <fullName evidence="6">Anaerobic ribonucleoside-triphosphate reductase activating protein</fullName>
        <ecNumber evidence="6">1.97.1.4</ecNumber>
    </submittedName>
</protein>
<keyword evidence="6" id="KW-0560">Oxidoreductase</keyword>
<dbReference type="InterPro" id="IPR007197">
    <property type="entry name" value="rSAM"/>
</dbReference>
<organism evidence="6 7">
    <name type="scientific">Corynebacterium epidermidicanis</name>
    <dbReference type="NCBI Taxonomy" id="1050174"/>
    <lineage>
        <taxon>Bacteria</taxon>
        <taxon>Bacillati</taxon>
        <taxon>Actinomycetota</taxon>
        <taxon>Actinomycetes</taxon>
        <taxon>Mycobacteriales</taxon>
        <taxon>Corynebacteriaceae</taxon>
        <taxon>Corynebacterium</taxon>
    </lineage>
</organism>
<evidence type="ECO:0000256" key="4">
    <source>
        <dbReference type="ARBA" id="ARBA00023014"/>
    </source>
</evidence>
<evidence type="ECO:0000259" key="5">
    <source>
        <dbReference type="Pfam" id="PF04055"/>
    </source>
</evidence>
<evidence type="ECO:0000256" key="1">
    <source>
        <dbReference type="ARBA" id="ARBA00022691"/>
    </source>
</evidence>
<keyword evidence="4" id="KW-0411">Iron-sulfur</keyword>
<dbReference type="STRING" id="1050174.CEPID_01665"/>
<dbReference type="PANTHER" id="PTHR11228">
    <property type="entry name" value="RADICAL SAM DOMAIN PROTEIN"/>
    <property type="match status" value="1"/>
</dbReference>
<evidence type="ECO:0000313" key="7">
    <source>
        <dbReference type="Proteomes" id="UP000035368"/>
    </source>
</evidence>
<dbReference type="GO" id="GO:0051536">
    <property type="term" value="F:iron-sulfur cluster binding"/>
    <property type="evidence" value="ECO:0007669"/>
    <property type="project" value="UniProtKB-KW"/>
</dbReference>
<dbReference type="CDD" id="cd01335">
    <property type="entry name" value="Radical_SAM"/>
    <property type="match status" value="1"/>
</dbReference>
<evidence type="ECO:0000256" key="2">
    <source>
        <dbReference type="ARBA" id="ARBA00022723"/>
    </source>
</evidence>
<evidence type="ECO:0000256" key="3">
    <source>
        <dbReference type="ARBA" id="ARBA00023004"/>
    </source>
</evidence>
<dbReference type="NCBIfam" id="TIGR02495">
    <property type="entry name" value="NrdG2"/>
    <property type="match status" value="1"/>
</dbReference>
<keyword evidence="7" id="KW-1185">Reference proteome</keyword>
<keyword evidence="1" id="KW-0949">S-adenosyl-L-methionine</keyword>